<proteinExistence type="inferred from homology"/>
<dbReference type="InterPro" id="IPR058163">
    <property type="entry name" value="LysR-type_TF_proteobact-type"/>
</dbReference>
<dbReference type="InterPro" id="IPR005119">
    <property type="entry name" value="LysR_subst-bd"/>
</dbReference>
<dbReference type="RefSeq" id="WP_217779384.1">
    <property type="nucleotide sequence ID" value="NZ_JAHRWL010000002.1"/>
</dbReference>
<evidence type="ECO:0000256" key="2">
    <source>
        <dbReference type="ARBA" id="ARBA00023015"/>
    </source>
</evidence>
<dbReference type="PANTHER" id="PTHR30537:SF3">
    <property type="entry name" value="TRANSCRIPTIONAL REGULATORY PROTEIN"/>
    <property type="match status" value="1"/>
</dbReference>
<dbReference type="Pfam" id="PF00126">
    <property type="entry name" value="HTH_1"/>
    <property type="match status" value="1"/>
</dbReference>
<dbReference type="Pfam" id="PF03466">
    <property type="entry name" value="LysR_substrate"/>
    <property type="match status" value="1"/>
</dbReference>
<protein>
    <submittedName>
        <fullName evidence="6">LysR family transcriptional regulator</fullName>
    </submittedName>
</protein>
<keyword evidence="2" id="KW-0805">Transcription regulation</keyword>
<dbReference type="PANTHER" id="PTHR30537">
    <property type="entry name" value="HTH-TYPE TRANSCRIPTIONAL REGULATOR"/>
    <property type="match status" value="1"/>
</dbReference>
<sequence length="314" mass="33777">MTPAWDDLKVFLAVARGESLSAAGRGLRMDAATVGRRVARLEQALGTALFAKSPVGYALTEAGARLVPHAEAAEQAMSLAAEAVQGRSEGLSGQIRIGAPDGCANFLLPQVCAAISADNPDLDVQIVALPRVVNLSRREADLAVAVSPPTAGRLTVQKITDYRLSLAASRVYLDKAAPIRARADLRDHRIVGYVPDMIFDRELDYLAEIGIDRVRLASNSVAVQFQWIRAGAGIGIVHDFALPAAPGISRVLPDEVHLIRSFYLVRHADDRRLTRITRFAEALAQGLRHEVARLEHAVDGAPGWGAETQHQANP</sequence>
<accession>A0ABS6NAJ3</accession>
<evidence type="ECO:0000313" key="7">
    <source>
        <dbReference type="Proteomes" id="UP001166293"/>
    </source>
</evidence>
<comment type="caution">
    <text evidence="6">The sequence shown here is derived from an EMBL/GenBank/DDBJ whole genome shotgun (WGS) entry which is preliminary data.</text>
</comment>
<organism evidence="6 7">
    <name type="scientific">Thalassococcus arenae</name>
    <dbReference type="NCBI Taxonomy" id="2851652"/>
    <lineage>
        <taxon>Bacteria</taxon>
        <taxon>Pseudomonadati</taxon>
        <taxon>Pseudomonadota</taxon>
        <taxon>Alphaproteobacteria</taxon>
        <taxon>Rhodobacterales</taxon>
        <taxon>Roseobacteraceae</taxon>
        <taxon>Thalassococcus</taxon>
    </lineage>
</organism>
<dbReference type="InterPro" id="IPR000847">
    <property type="entry name" value="LysR_HTH_N"/>
</dbReference>
<evidence type="ECO:0000259" key="5">
    <source>
        <dbReference type="PROSITE" id="PS50931"/>
    </source>
</evidence>
<evidence type="ECO:0000256" key="1">
    <source>
        <dbReference type="ARBA" id="ARBA00009437"/>
    </source>
</evidence>
<evidence type="ECO:0000256" key="3">
    <source>
        <dbReference type="ARBA" id="ARBA00023125"/>
    </source>
</evidence>
<keyword evidence="4" id="KW-0804">Transcription</keyword>
<keyword evidence="7" id="KW-1185">Reference proteome</keyword>
<gene>
    <name evidence="6" type="ORF">KUH32_14870</name>
</gene>
<feature type="domain" description="HTH lysR-type" evidence="5">
    <location>
        <begin position="1"/>
        <end position="60"/>
    </location>
</feature>
<name>A0ABS6NAJ3_9RHOB</name>
<evidence type="ECO:0000256" key="4">
    <source>
        <dbReference type="ARBA" id="ARBA00023163"/>
    </source>
</evidence>
<dbReference type="EMBL" id="JAHRWL010000002">
    <property type="protein sequence ID" value="MBV2361045.1"/>
    <property type="molecule type" value="Genomic_DNA"/>
</dbReference>
<reference evidence="6" key="1">
    <citation type="submission" date="2021-06" db="EMBL/GenBank/DDBJ databases">
        <title>Thalassococcus sp. CAU 1522 isolated from sea sand, Republic of Korea.</title>
        <authorList>
            <person name="Kim W."/>
        </authorList>
    </citation>
    <scope>NUCLEOTIDE SEQUENCE</scope>
    <source>
        <strain evidence="6">CAU 1522</strain>
    </source>
</reference>
<dbReference type="PROSITE" id="PS50931">
    <property type="entry name" value="HTH_LYSR"/>
    <property type="match status" value="1"/>
</dbReference>
<dbReference type="CDD" id="cd05466">
    <property type="entry name" value="PBP2_LTTR_substrate"/>
    <property type="match status" value="1"/>
</dbReference>
<comment type="similarity">
    <text evidence="1">Belongs to the LysR transcriptional regulatory family.</text>
</comment>
<keyword evidence="3" id="KW-0238">DNA-binding</keyword>
<dbReference type="Proteomes" id="UP001166293">
    <property type="component" value="Unassembled WGS sequence"/>
</dbReference>
<evidence type="ECO:0000313" key="6">
    <source>
        <dbReference type="EMBL" id="MBV2361045.1"/>
    </source>
</evidence>